<dbReference type="OrthoDB" id="25996at2"/>
<evidence type="ECO:0000256" key="1">
    <source>
        <dbReference type="ARBA" id="ARBA00000971"/>
    </source>
</evidence>
<evidence type="ECO:0000256" key="7">
    <source>
        <dbReference type="SAM" id="MobiDB-lite"/>
    </source>
</evidence>
<evidence type="ECO:0000256" key="8">
    <source>
        <dbReference type="SAM" id="SignalP"/>
    </source>
</evidence>
<evidence type="ECO:0000256" key="6">
    <source>
        <dbReference type="PROSITE-ProRule" id="PRU00277"/>
    </source>
</evidence>
<evidence type="ECO:0000259" key="9">
    <source>
        <dbReference type="PROSITE" id="PS50059"/>
    </source>
</evidence>
<accession>A0A1H9SW37</accession>
<dbReference type="EC" id="5.2.1.8" evidence="3 6"/>
<gene>
    <name evidence="10" type="ORF">SAMN05421870_105137</name>
</gene>
<dbReference type="PANTHER" id="PTHR43811">
    <property type="entry name" value="FKBP-TYPE PEPTIDYL-PROLYL CIS-TRANS ISOMERASE FKPA"/>
    <property type="match status" value="1"/>
</dbReference>
<feature type="compositionally biased region" description="Basic and acidic residues" evidence="7">
    <location>
        <begin position="67"/>
        <end position="82"/>
    </location>
</feature>
<organism evidence="10 11">
    <name type="scientific">Streptomyces qinglanensis</name>
    <dbReference type="NCBI Taxonomy" id="943816"/>
    <lineage>
        <taxon>Bacteria</taxon>
        <taxon>Bacillati</taxon>
        <taxon>Actinomycetota</taxon>
        <taxon>Actinomycetes</taxon>
        <taxon>Kitasatosporales</taxon>
        <taxon>Streptomycetaceae</taxon>
        <taxon>Streptomyces</taxon>
    </lineage>
</organism>
<feature type="signal peptide" evidence="8">
    <location>
        <begin position="1"/>
        <end position="44"/>
    </location>
</feature>
<comment type="catalytic activity">
    <reaction evidence="1 6">
        <text>[protein]-peptidylproline (omega=180) = [protein]-peptidylproline (omega=0)</text>
        <dbReference type="Rhea" id="RHEA:16237"/>
        <dbReference type="Rhea" id="RHEA-COMP:10747"/>
        <dbReference type="Rhea" id="RHEA-COMP:10748"/>
        <dbReference type="ChEBI" id="CHEBI:83833"/>
        <dbReference type="ChEBI" id="CHEBI:83834"/>
        <dbReference type="EC" id="5.2.1.8"/>
    </reaction>
</comment>
<dbReference type="AlphaFoldDB" id="A0A1H9SW37"/>
<keyword evidence="11" id="KW-1185">Reference proteome</keyword>
<feature type="compositionally biased region" description="Low complexity" evidence="7">
    <location>
        <begin position="43"/>
        <end position="60"/>
    </location>
</feature>
<dbReference type="RefSeq" id="WP_079171863.1">
    <property type="nucleotide sequence ID" value="NZ_FOGO01000005.1"/>
</dbReference>
<evidence type="ECO:0000313" key="11">
    <source>
        <dbReference type="Proteomes" id="UP000182841"/>
    </source>
</evidence>
<sequence>MLYFSGGSTPRTPRAFRTPRGRAARRAAALLVVPLLAVSAAACGSDDSSSDSKGSPPAVSGSWGKKPKIDKGEGDPPSELKTKVLKSGDGPKVRKGDAVSAHYVGQLWNGDEFDSSWKRKMPATFQIGTGKVIKGWDEALVGRKTGSRVEIVAPPDKAYGKKGQPPTIPGDSTLVFVVDLEKIAPSEIDGKPVDKPQNPQLPEVSTKVEKNKAPSIKMPEGQDSAPDKLVSETIVQGDGKEVGADSTILTHFTAKAWKGGKQLDDTWAQNGAPQEIPVAQIPGWKEGLKGVKAGSRVVISVPQDEFPKEQRKQFKDGVVFSVDVLDVK</sequence>
<evidence type="ECO:0000256" key="3">
    <source>
        <dbReference type="ARBA" id="ARBA00013194"/>
    </source>
</evidence>
<dbReference type="Gene3D" id="3.10.50.40">
    <property type="match status" value="2"/>
</dbReference>
<dbReference type="Proteomes" id="UP000182841">
    <property type="component" value="Unassembled WGS sequence"/>
</dbReference>
<keyword evidence="5 6" id="KW-0413">Isomerase</keyword>
<feature type="region of interest" description="Disordered" evidence="7">
    <location>
        <begin position="187"/>
        <end position="228"/>
    </location>
</feature>
<dbReference type="EMBL" id="FOGO01000005">
    <property type="protein sequence ID" value="SER89057.1"/>
    <property type="molecule type" value="Genomic_DNA"/>
</dbReference>
<dbReference type="InterPro" id="IPR046357">
    <property type="entry name" value="PPIase_dom_sf"/>
</dbReference>
<dbReference type="Pfam" id="PF00254">
    <property type="entry name" value="FKBP_C"/>
    <property type="match status" value="2"/>
</dbReference>
<reference evidence="11" key="1">
    <citation type="submission" date="2016-10" db="EMBL/GenBank/DDBJ databases">
        <authorList>
            <person name="Varghese N."/>
            <person name="Submissions S."/>
        </authorList>
    </citation>
    <scope>NUCLEOTIDE SEQUENCE [LARGE SCALE GENOMIC DNA]</scope>
    <source>
        <strain evidence="11">CGMCC 4.6825</strain>
    </source>
</reference>
<comment type="similarity">
    <text evidence="2">Belongs to the FKBP-type PPIase family.</text>
</comment>
<feature type="domain" description="PPIase FKBP-type" evidence="9">
    <location>
        <begin position="96"/>
        <end position="184"/>
    </location>
</feature>
<dbReference type="PROSITE" id="PS50059">
    <property type="entry name" value="FKBP_PPIASE"/>
    <property type="match status" value="2"/>
</dbReference>
<dbReference type="PANTHER" id="PTHR43811:SF19">
    <property type="entry name" value="39 KDA FK506-BINDING NUCLEAR PROTEIN"/>
    <property type="match status" value="1"/>
</dbReference>
<dbReference type="InterPro" id="IPR001179">
    <property type="entry name" value="PPIase_FKBP_dom"/>
</dbReference>
<dbReference type="STRING" id="943816.AN217_13205"/>
<keyword evidence="4 6" id="KW-0697">Rotamase</keyword>
<keyword evidence="8" id="KW-0732">Signal</keyword>
<protein>
    <recommendedName>
        <fullName evidence="3 6">peptidylprolyl isomerase</fullName>
        <ecNumber evidence="3 6">5.2.1.8</ecNumber>
    </recommendedName>
</protein>
<evidence type="ECO:0000256" key="2">
    <source>
        <dbReference type="ARBA" id="ARBA00006577"/>
    </source>
</evidence>
<evidence type="ECO:0000256" key="5">
    <source>
        <dbReference type="ARBA" id="ARBA00023235"/>
    </source>
</evidence>
<dbReference type="FunFam" id="3.10.50.40:FF:000006">
    <property type="entry name" value="Peptidyl-prolyl cis-trans isomerase"/>
    <property type="match status" value="1"/>
</dbReference>
<feature type="region of interest" description="Disordered" evidence="7">
    <location>
        <begin position="43"/>
        <end position="96"/>
    </location>
</feature>
<feature type="domain" description="PPIase FKBP-type" evidence="9">
    <location>
        <begin position="245"/>
        <end position="304"/>
    </location>
</feature>
<evidence type="ECO:0000256" key="4">
    <source>
        <dbReference type="ARBA" id="ARBA00023110"/>
    </source>
</evidence>
<feature type="region of interest" description="Disordered" evidence="7">
    <location>
        <begin position="1"/>
        <end position="23"/>
    </location>
</feature>
<dbReference type="SUPFAM" id="SSF54534">
    <property type="entry name" value="FKBP-like"/>
    <property type="match status" value="2"/>
</dbReference>
<proteinExistence type="inferred from homology"/>
<name>A0A1H9SW37_9ACTN</name>
<dbReference type="GO" id="GO:0003755">
    <property type="term" value="F:peptidyl-prolyl cis-trans isomerase activity"/>
    <property type="evidence" value="ECO:0007669"/>
    <property type="project" value="UniProtKB-KW"/>
</dbReference>
<feature type="chain" id="PRO_5038442200" description="peptidylprolyl isomerase" evidence="8">
    <location>
        <begin position="45"/>
        <end position="328"/>
    </location>
</feature>
<evidence type="ECO:0000313" key="10">
    <source>
        <dbReference type="EMBL" id="SER89057.1"/>
    </source>
</evidence>